<keyword evidence="3" id="KW-1185">Reference proteome</keyword>
<protein>
    <submittedName>
        <fullName evidence="2">Uncharacterized protein</fullName>
    </submittedName>
</protein>
<dbReference type="Proteomes" id="UP001318860">
    <property type="component" value="Unassembled WGS sequence"/>
</dbReference>
<dbReference type="PANTHER" id="PTHR33566:SF6">
    <property type="entry name" value="PROTEIN DEFECTIVE IN MERISTEM SILENCING 3"/>
    <property type="match status" value="1"/>
</dbReference>
<evidence type="ECO:0000313" key="2">
    <source>
        <dbReference type="EMBL" id="KAK6135216.1"/>
    </source>
</evidence>
<dbReference type="EMBL" id="JABTTQ020001112">
    <property type="protein sequence ID" value="KAK6135216.1"/>
    <property type="molecule type" value="Genomic_DNA"/>
</dbReference>
<name>A0ABR0VJ94_REHGL</name>
<organism evidence="2 3">
    <name type="scientific">Rehmannia glutinosa</name>
    <name type="common">Chinese foxglove</name>
    <dbReference type="NCBI Taxonomy" id="99300"/>
    <lineage>
        <taxon>Eukaryota</taxon>
        <taxon>Viridiplantae</taxon>
        <taxon>Streptophyta</taxon>
        <taxon>Embryophyta</taxon>
        <taxon>Tracheophyta</taxon>
        <taxon>Spermatophyta</taxon>
        <taxon>Magnoliopsida</taxon>
        <taxon>eudicotyledons</taxon>
        <taxon>Gunneridae</taxon>
        <taxon>Pentapetalae</taxon>
        <taxon>asterids</taxon>
        <taxon>lamiids</taxon>
        <taxon>Lamiales</taxon>
        <taxon>Orobanchaceae</taxon>
        <taxon>Rehmannieae</taxon>
        <taxon>Rehmannia</taxon>
    </lineage>
</organism>
<keyword evidence="1" id="KW-0175">Coiled coil</keyword>
<sequence>MAAANPELARDALNSQGFCVIGGYMSPVNDSYGKKVFWILWASQTDCISRGLSVKYLTADEMPINSRALVVADPSALKHFGQNSPHSREDMQNGMHIQPPESIKLQDDLQEIGEKIKHHEENVKYLKNMRNKLEDSILDRQVAIGKYHTTSFSKTENEDPASAESEEETLQHILKYEKSAAAILCKMKYNSEAQVSDHSLTKDMLGVVATLGKVDDANLSRLLSEYLGLETMLAVVCKTYEGVKALEGYTKDGSINKGLGIHALAASIEWPLDDRFLVICLESLRPYAGELIADDPQRRLDLLKPRLISGETPPGFLGFAVNMVTIDHTNLYGISKNGHSLRETLFYNLFSNLQVYRSREDMLKALSYITHGAISLDGGGDIDVKFPCESKRVSPPVSYLEIENQLKEIKWKKDRTWEDLQREQALLDHAKFTYETKKREFVQFLAESSSYATQLQSSQSLRVLYFNE</sequence>
<proteinExistence type="predicted"/>
<feature type="coiled-coil region" evidence="1">
    <location>
        <begin position="102"/>
        <end position="136"/>
    </location>
</feature>
<accession>A0ABR0VJ94</accession>
<evidence type="ECO:0000256" key="1">
    <source>
        <dbReference type="SAM" id="Coils"/>
    </source>
</evidence>
<evidence type="ECO:0000313" key="3">
    <source>
        <dbReference type="Proteomes" id="UP001318860"/>
    </source>
</evidence>
<gene>
    <name evidence="2" type="ORF">DH2020_031061</name>
</gene>
<comment type="caution">
    <text evidence="2">The sequence shown here is derived from an EMBL/GenBank/DDBJ whole genome shotgun (WGS) entry which is preliminary data.</text>
</comment>
<reference evidence="2 3" key="1">
    <citation type="journal article" date="2021" name="Comput. Struct. Biotechnol. J.">
        <title>De novo genome assembly of the potent medicinal plant Rehmannia glutinosa using nanopore technology.</title>
        <authorList>
            <person name="Ma L."/>
            <person name="Dong C."/>
            <person name="Song C."/>
            <person name="Wang X."/>
            <person name="Zheng X."/>
            <person name="Niu Y."/>
            <person name="Chen S."/>
            <person name="Feng W."/>
        </authorList>
    </citation>
    <scope>NUCLEOTIDE SEQUENCE [LARGE SCALE GENOMIC DNA]</scope>
    <source>
        <strain evidence="2">DH-2019</strain>
    </source>
</reference>
<dbReference type="PANTHER" id="PTHR33566">
    <property type="entry name" value="EN/SPM-LIKE TRANSPOSON-RELATED"/>
    <property type="match status" value="1"/>
</dbReference>